<organism evidence="1 2">
    <name type="scientific">Jeotgalibacillus haloalkalitolerans</name>
    <dbReference type="NCBI Taxonomy" id="3104292"/>
    <lineage>
        <taxon>Bacteria</taxon>
        <taxon>Bacillati</taxon>
        <taxon>Bacillota</taxon>
        <taxon>Bacilli</taxon>
        <taxon>Bacillales</taxon>
        <taxon>Caryophanaceae</taxon>
        <taxon>Jeotgalibacillus</taxon>
    </lineage>
</organism>
<proteinExistence type="predicted"/>
<keyword evidence="2" id="KW-1185">Reference proteome</keyword>
<dbReference type="EMBL" id="JAXQNN010000002">
    <property type="protein sequence ID" value="MDZ5712247.1"/>
    <property type="molecule type" value="Genomic_DNA"/>
</dbReference>
<sequence>MGVFDIFSGWLTSNKTSGSLKDCYIYDLQVETFYKRLAIESSTNLIANAIVRSKFFTYEKGKKKRASNYYLFNVAPNQNQNATQFFHELISNLIYENEALAIMINDQLYIADSWEKTEFTLRENIFNKVKSGTLTFDRSFNESEVLYFKLNNERITEVINGLYKSYGKLLAAGMNNYKRSNAMRGLVEMETLLPQTEEESAAREDLFTNQFKNFFQAEGGAVLPISKGMNYKEVKSSSGSNSTSRDIRAIVDDVIDLVSMAFNVPKGLLKGDLADIEGQVDSFLMFCINPIAELLNDEINRKMYSKADYLDRTYLKVDTTMVKYVDPTSLATALDKMLASGLTNVDENRELAGLEPIGEEWAQKHFITKNYQEVEDYLENGPNVKQTSMRGGE</sequence>
<dbReference type="InterPro" id="IPR006944">
    <property type="entry name" value="Phage/GTA_portal"/>
</dbReference>
<evidence type="ECO:0000313" key="1">
    <source>
        <dbReference type="EMBL" id="MDZ5712247.1"/>
    </source>
</evidence>
<reference evidence="1 2" key="1">
    <citation type="submission" date="2023-12" db="EMBL/GenBank/DDBJ databases">
        <title>Jeotgalibacillus haloalkaliphilus sp. nov., a novel salt-tolerant bacteria, isolated from the estuary of the Fenhe River into the Yellow River.</title>
        <authorList>
            <person name="Li Y."/>
        </authorList>
    </citation>
    <scope>NUCLEOTIDE SEQUENCE [LARGE SCALE GENOMIC DNA]</scope>
    <source>
        <strain evidence="1 2">HH7-29</strain>
    </source>
</reference>
<name>A0ABU5KM91_9BACL</name>
<accession>A0ABU5KM91</accession>
<dbReference type="InterPro" id="IPR006427">
    <property type="entry name" value="Portal_HK97"/>
</dbReference>
<gene>
    <name evidence="1" type="ORF">UFB30_08390</name>
</gene>
<comment type="caution">
    <text evidence="1">The sequence shown here is derived from an EMBL/GenBank/DDBJ whole genome shotgun (WGS) entry which is preliminary data.</text>
</comment>
<dbReference type="NCBIfam" id="TIGR01537">
    <property type="entry name" value="portal_HK97"/>
    <property type="match status" value="1"/>
</dbReference>
<dbReference type="Pfam" id="PF04860">
    <property type="entry name" value="Phage_portal"/>
    <property type="match status" value="1"/>
</dbReference>
<evidence type="ECO:0000313" key="2">
    <source>
        <dbReference type="Proteomes" id="UP001292084"/>
    </source>
</evidence>
<dbReference type="Proteomes" id="UP001292084">
    <property type="component" value="Unassembled WGS sequence"/>
</dbReference>
<protein>
    <submittedName>
        <fullName evidence="1">Phage portal protein</fullName>
    </submittedName>
</protein>